<keyword evidence="7" id="KW-1185">Reference proteome</keyword>
<keyword evidence="3" id="KW-0378">Hydrolase</keyword>
<reference evidence="6 7" key="1">
    <citation type="submission" date="2019-05" db="EMBL/GenBank/DDBJ databases">
        <authorList>
            <consortium name="Science for Life Laboratories"/>
        </authorList>
    </citation>
    <scope>NUCLEOTIDE SEQUENCE [LARGE SCALE GENOMIC DNA]</scope>
    <source>
        <strain evidence="6">Soil9</strain>
    </source>
</reference>
<organism evidence="6 7">
    <name type="scientific">Gemmata massiliana</name>
    <dbReference type="NCBI Taxonomy" id="1210884"/>
    <lineage>
        <taxon>Bacteria</taxon>
        <taxon>Pseudomonadati</taxon>
        <taxon>Planctomycetota</taxon>
        <taxon>Planctomycetia</taxon>
        <taxon>Gemmatales</taxon>
        <taxon>Gemmataceae</taxon>
        <taxon>Gemmata</taxon>
    </lineage>
</organism>
<dbReference type="GO" id="GO:0003677">
    <property type="term" value="F:DNA binding"/>
    <property type="evidence" value="ECO:0007669"/>
    <property type="project" value="InterPro"/>
</dbReference>
<accession>A0A6P2CPF0</accession>
<dbReference type="KEGG" id="gms:SOIL9_68930"/>
<dbReference type="GO" id="GO:0006508">
    <property type="term" value="P:proteolysis"/>
    <property type="evidence" value="ECO:0007669"/>
    <property type="project" value="UniProtKB-KW"/>
</dbReference>
<keyword evidence="1" id="KW-1188">Viral release from host cell</keyword>
<dbReference type="InterPro" id="IPR009061">
    <property type="entry name" value="DNA-bd_dom_put_sf"/>
</dbReference>
<dbReference type="InterPro" id="IPR054613">
    <property type="entry name" value="Peptidase_S78_dom"/>
</dbReference>
<evidence type="ECO:0000256" key="2">
    <source>
        <dbReference type="ARBA" id="ARBA00022670"/>
    </source>
</evidence>
<evidence type="ECO:0000259" key="5">
    <source>
        <dbReference type="Pfam" id="PF12728"/>
    </source>
</evidence>
<protein>
    <submittedName>
        <fullName evidence="6">Uncharacterized protein</fullName>
    </submittedName>
</protein>
<name>A0A6P2CPF0_9BACT</name>
<dbReference type="InterPro" id="IPR006433">
    <property type="entry name" value="Prohead_protease"/>
</dbReference>
<dbReference type="GO" id="GO:0008233">
    <property type="term" value="F:peptidase activity"/>
    <property type="evidence" value="ECO:0007669"/>
    <property type="project" value="UniProtKB-KW"/>
</dbReference>
<dbReference type="Pfam" id="PF04586">
    <property type="entry name" value="Peptidase_S78"/>
    <property type="match status" value="1"/>
</dbReference>
<dbReference type="InterPro" id="IPR010093">
    <property type="entry name" value="SinI_DNA-bd"/>
</dbReference>
<evidence type="ECO:0000256" key="3">
    <source>
        <dbReference type="ARBA" id="ARBA00022801"/>
    </source>
</evidence>
<dbReference type="Pfam" id="PF12728">
    <property type="entry name" value="HTH_17"/>
    <property type="match status" value="1"/>
</dbReference>
<dbReference type="NCBIfam" id="TIGR01764">
    <property type="entry name" value="excise"/>
    <property type="match status" value="1"/>
</dbReference>
<proteinExistence type="predicted"/>
<dbReference type="NCBIfam" id="TIGR01543">
    <property type="entry name" value="proheadase_HK97"/>
    <property type="match status" value="1"/>
</dbReference>
<evidence type="ECO:0000313" key="7">
    <source>
        <dbReference type="Proteomes" id="UP000464178"/>
    </source>
</evidence>
<evidence type="ECO:0000313" key="6">
    <source>
        <dbReference type="EMBL" id="VTR90821.1"/>
    </source>
</evidence>
<gene>
    <name evidence="6" type="ORF">SOIL9_68930</name>
</gene>
<sequence>MSIEPNAVNRMRAGKVSDTLDIREVADALKCHPITIRRLIKSGRFPRPIRVGNALRIRRDELKSWMDAGGSFGPRVECRAAVEGGSEKRYAGNAIAPTLRADGTGAGILTGYAAVFYDGTDGTEYELSTNTYERVSRSAFARDLSARADVVASFNHNVDLLLGRTASGTLRLSVDSRGLRYELDIPNTTLGRDVAELARRGDLRGSSFQFVTRTEKRYEDGGRTIRELTDVQLIELGPVWCPAYSGTSTGLSGSGHPSRASADADLIAVQLALMAMDESEEREETLSPRAREMVSLSAKCRRIASECDRARIASTLRLDGQRPPKSKDPQMICEFCGEDELDACFC</sequence>
<dbReference type="AlphaFoldDB" id="A0A6P2CPF0"/>
<feature type="domain" description="Prohead serine protease" evidence="4">
    <location>
        <begin position="102"/>
        <end position="250"/>
    </location>
</feature>
<dbReference type="InterPro" id="IPR041657">
    <property type="entry name" value="HTH_17"/>
</dbReference>
<evidence type="ECO:0000259" key="4">
    <source>
        <dbReference type="Pfam" id="PF04586"/>
    </source>
</evidence>
<dbReference type="Proteomes" id="UP000464178">
    <property type="component" value="Chromosome"/>
</dbReference>
<dbReference type="Gene3D" id="1.10.238.160">
    <property type="match status" value="1"/>
</dbReference>
<dbReference type="RefSeq" id="WP_162665902.1">
    <property type="nucleotide sequence ID" value="NZ_LR593886.1"/>
</dbReference>
<dbReference type="EMBL" id="LR593886">
    <property type="protein sequence ID" value="VTR90821.1"/>
    <property type="molecule type" value="Genomic_DNA"/>
</dbReference>
<dbReference type="SUPFAM" id="SSF46955">
    <property type="entry name" value="Putative DNA-binding domain"/>
    <property type="match status" value="1"/>
</dbReference>
<evidence type="ECO:0000256" key="1">
    <source>
        <dbReference type="ARBA" id="ARBA00022612"/>
    </source>
</evidence>
<keyword evidence="2" id="KW-0645">Protease</keyword>
<feature type="domain" description="Helix-turn-helix" evidence="5">
    <location>
        <begin position="20"/>
        <end position="68"/>
    </location>
</feature>